<evidence type="ECO:0000313" key="7">
    <source>
        <dbReference type="EMBL" id="CAG9108979.1"/>
    </source>
</evidence>
<feature type="coiled-coil region" evidence="5">
    <location>
        <begin position="356"/>
        <end position="383"/>
    </location>
</feature>
<comment type="caution">
    <text evidence="7">The sequence shown here is derived from an EMBL/GenBank/DDBJ whole genome shotgun (WGS) entry which is preliminary data.</text>
</comment>
<gene>
    <name evidence="7" type="ORF">PLXY2_LOCUS4267</name>
</gene>
<organism evidence="7 8">
    <name type="scientific">Plutella xylostella</name>
    <name type="common">Diamondback moth</name>
    <name type="synonym">Plutella maculipennis</name>
    <dbReference type="NCBI Taxonomy" id="51655"/>
    <lineage>
        <taxon>Eukaryota</taxon>
        <taxon>Metazoa</taxon>
        <taxon>Ecdysozoa</taxon>
        <taxon>Arthropoda</taxon>
        <taxon>Hexapoda</taxon>
        <taxon>Insecta</taxon>
        <taxon>Pterygota</taxon>
        <taxon>Neoptera</taxon>
        <taxon>Endopterygota</taxon>
        <taxon>Lepidoptera</taxon>
        <taxon>Glossata</taxon>
        <taxon>Ditrysia</taxon>
        <taxon>Yponomeutoidea</taxon>
        <taxon>Plutellidae</taxon>
        <taxon>Plutella</taxon>
    </lineage>
</organism>
<dbReference type="Pfam" id="PF00089">
    <property type="entry name" value="Trypsin"/>
    <property type="match status" value="1"/>
</dbReference>
<dbReference type="InterPro" id="IPR043504">
    <property type="entry name" value="Peptidase_S1_PA_chymotrypsin"/>
</dbReference>
<dbReference type="CDD" id="cd00190">
    <property type="entry name" value="Tryp_SPc"/>
    <property type="match status" value="1"/>
</dbReference>
<dbReference type="SMART" id="SM00020">
    <property type="entry name" value="Tryp_SPc"/>
    <property type="match status" value="1"/>
</dbReference>
<dbReference type="PROSITE" id="PS50240">
    <property type="entry name" value="TRYPSIN_DOM"/>
    <property type="match status" value="1"/>
</dbReference>
<keyword evidence="5" id="KW-0175">Coiled coil</keyword>
<protein>
    <submittedName>
        <fullName evidence="7">(diamondback moth) hypothetical protein</fullName>
    </submittedName>
</protein>
<dbReference type="PROSITE" id="PS00135">
    <property type="entry name" value="TRYPSIN_SER"/>
    <property type="match status" value="1"/>
</dbReference>
<dbReference type="InterPro" id="IPR009003">
    <property type="entry name" value="Peptidase_S1_PA"/>
</dbReference>
<dbReference type="GO" id="GO:0004252">
    <property type="term" value="F:serine-type endopeptidase activity"/>
    <property type="evidence" value="ECO:0007669"/>
    <property type="project" value="InterPro"/>
</dbReference>
<evidence type="ECO:0000256" key="2">
    <source>
        <dbReference type="ARBA" id="ARBA00022801"/>
    </source>
</evidence>
<keyword evidence="2" id="KW-0378">Hydrolase</keyword>
<proteinExistence type="predicted"/>
<dbReference type="InterPro" id="IPR001254">
    <property type="entry name" value="Trypsin_dom"/>
</dbReference>
<evidence type="ECO:0000256" key="5">
    <source>
        <dbReference type="SAM" id="Coils"/>
    </source>
</evidence>
<dbReference type="Proteomes" id="UP000653454">
    <property type="component" value="Unassembled WGS sequence"/>
</dbReference>
<dbReference type="PANTHER" id="PTHR24276:SF98">
    <property type="entry name" value="FI18310P1-RELATED"/>
    <property type="match status" value="1"/>
</dbReference>
<sequence>MRASEVVIRVGSTYDDRGGSEHATSKTVVHEDYKYLKSYDNDVAVLVLPTSMSNYRSSSVQPAAIPPRGYVVPDNASVVAVGWGLTDENCNNSSPLGLRHVGLRKVDRDTCAARFSIFFSYNNMLCAGLLGVGGAGICSGDSGGPLVYNGVVVGVTSFSVTCDDSFYPQVFMRVSSYTNWINNTHKKIQMYTWKRQNERSIIDFVIVDERLRVNVADTRAYRGVNVGTDHFLVESRIRGLFNYWRHRPQVSTTNLERIKVKKLQDDVVSEEYRRSLKENLESTNILDENDLEEKWKCLKDNLVNTAVKLCGVNKRKKSGKRELTWWDDECKKVVNEKKMAWLDLLSKKANNRMQGNKGMEDEMKEFREKYVLLKKKVKEVIERKKKALKDECDRKFSDNFRANIKLFWKLVRKARGKSENTNLDVIRDENGDVLNDENKVLKRWKEYFESLFESTDCMTVSDVEVESERIIDEEYKISMKEIMDALKRIKVGKSAGYDRVSLEMLRGGGGVAASELYQLFNECWRCGTVPRDWCRTVIVPLYKGKVSLQTCNSYRGISLLSIVGKLYAKILIERVVKETEEKIWDVQGGFRKGMGCTDQVFSLRSVTEKVLAKQQKVFCGL</sequence>
<evidence type="ECO:0000256" key="3">
    <source>
        <dbReference type="ARBA" id="ARBA00022825"/>
    </source>
</evidence>
<evidence type="ECO:0000256" key="4">
    <source>
        <dbReference type="ARBA" id="ARBA00023157"/>
    </source>
</evidence>
<dbReference type="InterPro" id="IPR033116">
    <property type="entry name" value="TRYPSIN_SER"/>
</dbReference>
<dbReference type="InterPro" id="IPR050430">
    <property type="entry name" value="Peptidase_S1"/>
</dbReference>
<evidence type="ECO:0000313" key="8">
    <source>
        <dbReference type="Proteomes" id="UP000653454"/>
    </source>
</evidence>
<name>A0A8S4E0Q6_PLUXY</name>
<keyword evidence="1" id="KW-0645">Protease</keyword>
<keyword evidence="4" id="KW-1015">Disulfide bond</keyword>
<keyword evidence="3" id="KW-0720">Serine protease</keyword>
<feature type="domain" description="Peptidase S1" evidence="6">
    <location>
        <begin position="1"/>
        <end position="186"/>
    </location>
</feature>
<dbReference type="EMBL" id="CAJHNJ030000011">
    <property type="protein sequence ID" value="CAG9108979.1"/>
    <property type="molecule type" value="Genomic_DNA"/>
</dbReference>
<evidence type="ECO:0000256" key="1">
    <source>
        <dbReference type="ARBA" id="ARBA00022670"/>
    </source>
</evidence>
<reference evidence="7" key="1">
    <citation type="submission" date="2020-11" db="EMBL/GenBank/DDBJ databases">
        <authorList>
            <person name="Whiteford S."/>
        </authorList>
    </citation>
    <scope>NUCLEOTIDE SEQUENCE</scope>
</reference>
<dbReference type="SUPFAM" id="SSF50494">
    <property type="entry name" value="Trypsin-like serine proteases"/>
    <property type="match status" value="1"/>
</dbReference>
<dbReference type="AlphaFoldDB" id="A0A8S4E0Q6"/>
<keyword evidence="8" id="KW-1185">Reference proteome</keyword>
<dbReference type="Gene3D" id="2.40.10.10">
    <property type="entry name" value="Trypsin-like serine proteases"/>
    <property type="match status" value="1"/>
</dbReference>
<evidence type="ECO:0000259" key="6">
    <source>
        <dbReference type="PROSITE" id="PS50240"/>
    </source>
</evidence>
<accession>A0A8S4E0Q6</accession>
<dbReference type="GO" id="GO:0006508">
    <property type="term" value="P:proteolysis"/>
    <property type="evidence" value="ECO:0007669"/>
    <property type="project" value="UniProtKB-KW"/>
</dbReference>
<dbReference type="PANTHER" id="PTHR24276">
    <property type="entry name" value="POLYSERASE-RELATED"/>
    <property type="match status" value="1"/>
</dbReference>